<dbReference type="InterPro" id="IPR037079">
    <property type="entry name" value="AF2212/PG0164-like_sf"/>
</dbReference>
<dbReference type="EMBL" id="CP051680">
    <property type="protein sequence ID" value="QJD84537.1"/>
    <property type="molecule type" value="Genomic_DNA"/>
</dbReference>
<evidence type="ECO:0000313" key="1">
    <source>
        <dbReference type="EMBL" id="QJD84537.1"/>
    </source>
</evidence>
<dbReference type="InterPro" id="IPR015018">
    <property type="entry name" value="DUF1905"/>
</dbReference>
<dbReference type="Proteomes" id="UP000502248">
    <property type="component" value="Chromosome"/>
</dbReference>
<dbReference type="KEGG" id="cheb:HH215_16030"/>
<dbReference type="SUPFAM" id="SSF141694">
    <property type="entry name" value="AF2212/PG0164-like"/>
    <property type="match status" value="1"/>
</dbReference>
<gene>
    <name evidence="1" type="ORF">HH215_16030</name>
</gene>
<organism evidence="1 2">
    <name type="scientific">Cohnella herbarum</name>
    <dbReference type="NCBI Taxonomy" id="2728023"/>
    <lineage>
        <taxon>Bacteria</taxon>
        <taxon>Bacillati</taxon>
        <taxon>Bacillota</taxon>
        <taxon>Bacilli</taxon>
        <taxon>Bacillales</taxon>
        <taxon>Paenibacillaceae</taxon>
        <taxon>Cohnella</taxon>
    </lineage>
</organism>
<evidence type="ECO:0000313" key="2">
    <source>
        <dbReference type="Proteomes" id="UP000502248"/>
    </source>
</evidence>
<reference evidence="1 2" key="1">
    <citation type="submission" date="2020-04" db="EMBL/GenBank/DDBJ databases">
        <title>Genome sequencing of novel species.</title>
        <authorList>
            <person name="Heo J."/>
            <person name="Kim S.-J."/>
            <person name="Kim J.-S."/>
            <person name="Hong S.-B."/>
            <person name="Kwon S.-W."/>
        </authorList>
    </citation>
    <scope>NUCLEOTIDE SEQUENCE [LARGE SCALE GENOMIC DNA]</scope>
    <source>
        <strain evidence="1 2">MFER-1</strain>
    </source>
</reference>
<dbReference type="RefSeq" id="WP_169280818.1">
    <property type="nucleotide sequence ID" value="NZ_CP051680.1"/>
</dbReference>
<proteinExistence type="predicted"/>
<keyword evidence="2" id="KW-1185">Reference proteome</keyword>
<protein>
    <submittedName>
        <fullName evidence="1">DUF1905 domain-containing protein</fullName>
    </submittedName>
</protein>
<dbReference type="AlphaFoldDB" id="A0A7Z2VK54"/>
<sequence>MKEFDAMLVRPEGTGTWTFLRVPFSAEEVYGCRANVKVRGELNGIDYRGSLMPDGTGKHYMVVNKALRDAANATAGTVVHVVMELDTDARTVDVPDDFLSVLEGNAEAFAFFNDLAYSYQKEYVSWIESAKKPETRQARIAKSIVLLAEGKKLK</sequence>
<name>A0A7Z2VK54_9BACL</name>
<dbReference type="Gene3D" id="2.40.30.100">
    <property type="entry name" value="AF2212/PG0164-like"/>
    <property type="match status" value="1"/>
</dbReference>
<dbReference type="Pfam" id="PF08922">
    <property type="entry name" value="DUF1905"/>
    <property type="match status" value="1"/>
</dbReference>
<dbReference type="Pfam" id="PF13376">
    <property type="entry name" value="OmdA"/>
    <property type="match status" value="1"/>
</dbReference>
<accession>A0A7Z2VK54</accession>